<dbReference type="PANTHER" id="PTHR28570:SF3">
    <property type="entry name" value="ASPARTYL AMINOPEPTIDASE"/>
    <property type="match status" value="1"/>
</dbReference>
<name>A0A1Q5PRX2_9ACTO</name>
<dbReference type="EMBL" id="MPDM01000002">
    <property type="protein sequence ID" value="OKL50249.1"/>
    <property type="molecule type" value="Genomic_DNA"/>
</dbReference>
<keyword evidence="6 9" id="KW-0378">Hydrolase</keyword>
<keyword evidence="4 9" id="KW-0645">Protease</keyword>
<gene>
    <name evidence="12" type="ORF">BM477_02330</name>
</gene>
<evidence type="ECO:0000256" key="9">
    <source>
        <dbReference type="RuleBase" id="RU004386"/>
    </source>
</evidence>
<sequence length="429" mass="46070">MACMSINSQQFAKEFGQFIQDSPSAYHAADTVAKAFTAAGFKPQDETDTWDASAGGHYIIRDGAIIAYRIPEGAKADHPYRILGCHTDSPTLKIKPNPDATSPDGFNQVGVEIYGGALINSWLDRDLEVAGRIIDRAGKTHLVRTGPIMRVPQLAIHLDRGVNDGLKLEKQQHIHPVWGVNSTETSLLGYVARLAGLESEADIAGYDLISADTQAPSFLGGKQEMLAGGRMDNLVTVFAGMRAFLRLTEETPEAITVFAAFDHEEIGSGTRAGAAGSVLEDVLRRTTTALGGDTEAYLRALAKSSCLSSDVGHSVHPNYPQKHDPDTRPVMGKGPMLKINANQRYVTDGPGTAIWRDAVERAGVPSQEFVSHNDVPCGSTIGPMAATRLGILTVDIGVPILSMHSIRELCHVDDLVALSKVCEAYWAGK</sequence>
<dbReference type="SUPFAM" id="SSF53187">
    <property type="entry name" value="Zn-dependent exopeptidases"/>
    <property type="match status" value="1"/>
</dbReference>
<evidence type="ECO:0000256" key="8">
    <source>
        <dbReference type="ARBA" id="ARBA00023049"/>
    </source>
</evidence>
<dbReference type="InterPro" id="IPR001948">
    <property type="entry name" value="Peptidase_M18"/>
</dbReference>
<dbReference type="GO" id="GO:0005737">
    <property type="term" value="C:cytoplasm"/>
    <property type="evidence" value="ECO:0007669"/>
    <property type="project" value="UniProtKB-ARBA"/>
</dbReference>
<dbReference type="PRINTS" id="PR00932">
    <property type="entry name" value="AMINO1PTASE"/>
</dbReference>
<keyword evidence="5 9" id="KW-0479">Metal-binding</keyword>
<evidence type="ECO:0000313" key="13">
    <source>
        <dbReference type="Proteomes" id="UP000186465"/>
    </source>
</evidence>
<keyword evidence="13" id="KW-1185">Reference proteome</keyword>
<dbReference type="GO" id="GO:0008237">
    <property type="term" value="F:metallopeptidase activity"/>
    <property type="evidence" value="ECO:0007669"/>
    <property type="project" value="UniProtKB-KW"/>
</dbReference>
<evidence type="ECO:0000256" key="1">
    <source>
        <dbReference type="ARBA" id="ARBA00001947"/>
    </source>
</evidence>
<accession>A0A1Q5PRX2</accession>
<dbReference type="Pfam" id="PF02127">
    <property type="entry name" value="Peptidase_M18"/>
    <property type="match status" value="1"/>
</dbReference>
<evidence type="ECO:0000256" key="6">
    <source>
        <dbReference type="ARBA" id="ARBA00022801"/>
    </source>
</evidence>
<evidence type="ECO:0000256" key="11">
    <source>
        <dbReference type="SAM" id="MobiDB-lite"/>
    </source>
</evidence>
<evidence type="ECO:0000256" key="5">
    <source>
        <dbReference type="ARBA" id="ARBA00022723"/>
    </source>
</evidence>
<dbReference type="Gene3D" id="3.40.630.10">
    <property type="entry name" value="Zn peptidases"/>
    <property type="match status" value="1"/>
</dbReference>
<dbReference type="SUPFAM" id="SSF101821">
    <property type="entry name" value="Aminopeptidase/glucanase lid domain"/>
    <property type="match status" value="1"/>
</dbReference>
<dbReference type="NCBIfam" id="NF002759">
    <property type="entry name" value="PRK02813.1"/>
    <property type="match status" value="1"/>
</dbReference>
<dbReference type="GO" id="GO:0006508">
    <property type="term" value="P:proteolysis"/>
    <property type="evidence" value="ECO:0007669"/>
    <property type="project" value="UniProtKB-KW"/>
</dbReference>
<comment type="similarity">
    <text evidence="2 9">Belongs to the peptidase M18 family.</text>
</comment>
<organism evidence="12 13">
    <name type="scientific">Boudabousia marimammalium</name>
    <dbReference type="NCBI Taxonomy" id="156892"/>
    <lineage>
        <taxon>Bacteria</taxon>
        <taxon>Bacillati</taxon>
        <taxon>Actinomycetota</taxon>
        <taxon>Actinomycetes</taxon>
        <taxon>Actinomycetales</taxon>
        <taxon>Actinomycetaceae</taxon>
        <taxon>Boudabousia</taxon>
    </lineage>
</organism>
<dbReference type="CDD" id="cd05658">
    <property type="entry name" value="M18_DAP"/>
    <property type="match status" value="1"/>
</dbReference>
<dbReference type="PANTHER" id="PTHR28570">
    <property type="entry name" value="ASPARTYL AMINOPEPTIDASE"/>
    <property type="match status" value="1"/>
</dbReference>
<evidence type="ECO:0000256" key="10">
    <source>
        <dbReference type="RuleBase" id="RU004387"/>
    </source>
</evidence>
<feature type="region of interest" description="Disordered" evidence="11">
    <location>
        <begin position="313"/>
        <end position="332"/>
    </location>
</feature>
<dbReference type="STRING" id="156892.BM477_02330"/>
<reference evidence="13" key="1">
    <citation type="submission" date="2016-11" db="EMBL/GenBank/DDBJ databases">
        <title>Actinomyces gypaetusis sp. nov. isolated from Gypaetus barbatus in Qinghai Tibet Plateau China.</title>
        <authorList>
            <person name="Meng X."/>
        </authorList>
    </citation>
    <scope>NUCLEOTIDE SEQUENCE [LARGE SCALE GENOMIC DNA]</scope>
    <source>
        <strain evidence="13">DSM 15383</strain>
    </source>
</reference>
<comment type="caution">
    <text evidence="12">The sequence shown here is derived from an EMBL/GenBank/DDBJ whole genome shotgun (WGS) entry which is preliminary data.</text>
</comment>
<dbReference type="GO" id="GO:0008270">
    <property type="term" value="F:zinc ion binding"/>
    <property type="evidence" value="ECO:0007669"/>
    <property type="project" value="InterPro"/>
</dbReference>
<evidence type="ECO:0000256" key="3">
    <source>
        <dbReference type="ARBA" id="ARBA00022438"/>
    </source>
</evidence>
<keyword evidence="7 9" id="KW-0862">Zinc</keyword>
<comment type="cofactor">
    <cofactor evidence="1 10">
        <name>Zn(2+)</name>
        <dbReference type="ChEBI" id="CHEBI:29105"/>
    </cofactor>
</comment>
<evidence type="ECO:0000256" key="2">
    <source>
        <dbReference type="ARBA" id="ARBA00008290"/>
    </source>
</evidence>
<dbReference type="InterPro" id="IPR023358">
    <property type="entry name" value="Peptidase_M18_dom2"/>
</dbReference>
<dbReference type="GO" id="GO:0004177">
    <property type="term" value="F:aminopeptidase activity"/>
    <property type="evidence" value="ECO:0007669"/>
    <property type="project" value="UniProtKB-KW"/>
</dbReference>
<dbReference type="EC" id="3.4.11.-" evidence="10"/>
<protein>
    <recommendedName>
        <fullName evidence="10">M18 family aminopeptidase</fullName>
        <ecNumber evidence="10">3.4.11.-</ecNumber>
    </recommendedName>
</protein>
<proteinExistence type="inferred from homology"/>
<evidence type="ECO:0000313" key="12">
    <source>
        <dbReference type="EMBL" id="OKL50249.1"/>
    </source>
</evidence>
<evidence type="ECO:0000256" key="4">
    <source>
        <dbReference type="ARBA" id="ARBA00022670"/>
    </source>
</evidence>
<dbReference type="AlphaFoldDB" id="A0A1Q5PRX2"/>
<evidence type="ECO:0000256" key="7">
    <source>
        <dbReference type="ARBA" id="ARBA00022833"/>
    </source>
</evidence>
<keyword evidence="3 9" id="KW-0031">Aminopeptidase</keyword>
<keyword evidence="8 9" id="KW-0482">Metalloprotease</keyword>
<dbReference type="Proteomes" id="UP000186465">
    <property type="component" value="Unassembled WGS sequence"/>
</dbReference>
<dbReference type="Gene3D" id="2.30.250.10">
    <property type="entry name" value="Aminopeptidase i, Domain 2"/>
    <property type="match status" value="1"/>
</dbReference>